<dbReference type="SUPFAM" id="SSF63411">
    <property type="entry name" value="LuxS/MPP-like metallohydrolase"/>
    <property type="match status" value="1"/>
</dbReference>
<dbReference type="Pfam" id="PF00675">
    <property type="entry name" value="Peptidase_M16"/>
    <property type="match status" value="1"/>
</dbReference>
<dbReference type="EMBL" id="PCSZ01000072">
    <property type="protein sequence ID" value="PIP60303.1"/>
    <property type="molecule type" value="Genomic_DNA"/>
</dbReference>
<gene>
    <name evidence="3" type="ORF">COX00_03985</name>
</gene>
<dbReference type="GO" id="GO:0006508">
    <property type="term" value="P:proteolysis"/>
    <property type="evidence" value="ECO:0007669"/>
    <property type="project" value="InterPro"/>
</dbReference>
<organism evidence="3 4">
    <name type="scientific">Candidatus Uhrbacteria bacterium CG22_combo_CG10-13_8_21_14_all_47_17</name>
    <dbReference type="NCBI Taxonomy" id="1975041"/>
    <lineage>
        <taxon>Bacteria</taxon>
        <taxon>Candidatus Uhriibacteriota</taxon>
    </lineage>
</organism>
<name>A0A2H0BRK0_9BACT</name>
<dbReference type="PANTHER" id="PTHR11851">
    <property type="entry name" value="METALLOPROTEASE"/>
    <property type="match status" value="1"/>
</dbReference>
<comment type="similarity">
    <text evidence="1">Belongs to the peptidase M16 family.</text>
</comment>
<dbReference type="InterPro" id="IPR001431">
    <property type="entry name" value="Pept_M16_Zn_BS"/>
</dbReference>
<dbReference type="PANTHER" id="PTHR11851:SF49">
    <property type="entry name" value="MITOCHONDRIAL-PROCESSING PEPTIDASE SUBUNIT ALPHA"/>
    <property type="match status" value="1"/>
</dbReference>
<reference evidence="3 4" key="1">
    <citation type="submission" date="2017-09" db="EMBL/GenBank/DDBJ databases">
        <title>Depth-based differentiation of microbial function through sediment-hosted aquifers and enrichment of novel symbionts in the deep terrestrial subsurface.</title>
        <authorList>
            <person name="Probst A.J."/>
            <person name="Ladd B."/>
            <person name="Jarett J.K."/>
            <person name="Geller-Mcgrath D.E."/>
            <person name="Sieber C.M."/>
            <person name="Emerson J.B."/>
            <person name="Anantharaman K."/>
            <person name="Thomas B.C."/>
            <person name="Malmstrom R."/>
            <person name="Stieglmeier M."/>
            <person name="Klingl A."/>
            <person name="Woyke T."/>
            <person name="Ryan C.M."/>
            <person name="Banfield J.F."/>
        </authorList>
    </citation>
    <scope>NUCLEOTIDE SEQUENCE [LARGE SCALE GENOMIC DNA]</scope>
    <source>
        <strain evidence="3">CG22_combo_CG10-13_8_21_14_all_47_17</strain>
    </source>
</reference>
<evidence type="ECO:0000313" key="4">
    <source>
        <dbReference type="Proteomes" id="UP000231581"/>
    </source>
</evidence>
<dbReference type="Gene3D" id="3.30.830.10">
    <property type="entry name" value="Metalloenzyme, LuxS/M16 peptidase-like"/>
    <property type="match status" value="1"/>
</dbReference>
<dbReference type="InterPro" id="IPR011765">
    <property type="entry name" value="Pept_M16_N"/>
</dbReference>
<sequence length="88" mass="9874">MKPISKKLKNGMQAITIPQKGAASMTVMVFVKVGSRYETVDINGASHFIEHLMFKGTKRRPTTLDISKELDRYGAEYNAFTSKDLTAY</sequence>
<evidence type="ECO:0000313" key="3">
    <source>
        <dbReference type="EMBL" id="PIP60303.1"/>
    </source>
</evidence>
<dbReference type="PROSITE" id="PS00143">
    <property type="entry name" value="INSULINASE"/>
    <property type="match status" value="1"/>
</dbReference>
<dbReference type="InterPro" id="IPR050361">
    <property type="entry name" value="MPP/UQCRC_Complex"/>
</dbReference>
<accession>A0A2H0BRK0</accession>
<feature type="non-terminal residue" evidence="3">
    <location>
        <position position="88"/>
    </location>
</feature>
<dbReference type="Proteomes" id="UP000231581">
    <property type="component" value="Unassembled WGS sequence"/>
</dbReference>
<proteinExistence type="inferred from homology"/>
<dbReference type="GO" id="GO:0046872">
    <property type="term" value="F:metal ion binding"/>
    <property type="evidence" value="ECO:0007669"/>
    <property type="project" value="InterPro"/>
</dbReference>
<evidence type="ECO:0000259" key="2">
    <source>
        <dbReference type="Pfam" id="PF00675"/>
    </source>
</evidence>
<protein>
    <recommendedName>
        <fullName evidence="2">Peptidase M16 N-terminal domain-containing protein</fullName>
    </recommendedName>
</protein>
<feature type="domain" description="Peptidase M16 N-terminal" evidence="2">
    <location>
        <begin position="20"/>
        <end position="88"/>
    </location>
</feature>
<evidence type="ECO:0000256" key="1">
    <source>
        <dbReference type="ARBA" id="ARBA00007261"/>
    </source>
</evidence>
<dbReference type="InterPro" id="IPR011249">
    <property type="entry name" value="Metalloenz_LuxS/M16"/>
</dbReference>
<dbReference type="GO" id="GO:0004222">
    <property type="term" value="F:metalloendopeptidase activity"/>
    <property type="evidence" value="ECO:0007669"/>
    <property type="project" value="InterPro"/>
</dbReference>
<comment type="caution">
    <text evidence="3">The sequence shown here is derived from an EMBL/GenBank/DDBJ whole genome shotgun (WGS) entry which is preliminary data.</text>
</comment>
<dbReference type="AlphaFoldDB" id="A0A2H0BRK0"/>